<dbReference type="PRINTS" id="PR00080">
    <property type="entry name" value="SDRFAMILY"/>
</dbReference>
<dbReference type="PANTHER" id="PTHR44196">
    <property type="entry name" value="DEHYDROGENASE/REDUCTASE SDR FAMILY MEMBER 7B"/>
    <property type="match status" value="1"/>
</dbReference>
<dbReference type="STRING" id="1385514.N782_02225"/>
<reference evidence="4 5" key="1">
    <citation type="journal article" date="2015" name="Stand. Genomic Sci.">
        <title>High quality draft genome sequence of the moderately halophilic bacterium Pontibacillus yanchengensis Y32(T) and comparison among Pontibacillus genomes.</title>
        <authorList>
            <person name="Huang J."/>
            <person name="Qiao Z.X."/>
            <person name="Tang J.W."/>
            <person name="Wang G."/>
        </authorList>
    </citation>
    <scope>NUCLEOTIDE SEQUENCE [LARGE SCALE GENOMIC DNA]</scope>
    <source>
        <strain evidence="4 5">Y32</strain>
    </source>
</reference>
<name>A0A0A2TDT6_9BACI</name>
<dbReference type="SUPFAM" id="SSF51735">
    <property type="entry name" value="NAD(P)-binding Rossmann-fold domains"/>
    <property type="match status" value="1"/>
</dbReference>
<evidence type="ECO:0000313" key="4">
    <source>
        <dbReference type="EMBL" id="KGP73704.1"/>
    </source>
</evidence>
<accession>A0A0A2TDT6</accession>
<dbReference type="PIRSF" id="PIRSF000126">
    <property type="entry name" value="11-beta-HSD1"/>
    <property type="match status" value="1"/>
</dbReference>
<dbReference type="InterPro" id="IPR036291">
    <property type="entry name" value="NAD(P)-bd_dom_sf"/>
</dbReference>
<dbReference type="CDD" id="cd05233">
    <property type="entry name" value="SDR_c"/>
    <property type="match status" value="1"/>
</dbReference>
<dbReference type="InterPro" id="IPR002347">
    <property type="entry name" value="SDR_fam"/>
</dbReference>
<sequence>MKPTALITGASSGLGYEFARLFAANGYDLVVTARNEVKLQELQNELEHVDVTIVPKDLSQPHSAEELYKELDSKDIQVNVLVNNAGFGLTGAFDKLSLQEQQDMMQVNMTTLTDLTYWFLPEMKKLANKGEPAGVLNVASTAAFQPGPGMSVYYASKAYVLSFSEGLAGELKGTGVNISTLCPGATETNFFKTARGEKMKLAASAMSATVVAKAGFEGFQKGQRIIIPGRTNAAGAVLAKFLPSSISAKIAKNLNSTDS</sequence>
<dbReference type="EMBL" id="AVBF01000009">
    <property type="protein sequence ID" value="KGP73704.1"/>
    <property type="molecule type" value="Genomic_DNA"/>
</dbReference>
<organism evidence="4 5">
    <name type="scientific">Pontibacillus yanchengensis Y32</name>
    <dbReference type="NCBI Taxonomy" id="1385514"/>
    <lineage>
        <taxon>Bacteria</taxon>
        <taxon>Bacillati</taxon>
        <taxon>Bacillota</taxon>
        <taxon>Bacilli</taxon>
        <taxon>Bacillales</taxon>
        <taxon>Bacillaceae</taxon>
        <taxon>Pontibacillus</taxon>
    </lineage>
</organism>
<gene>
    <name evidence="4" type="ORF">N782_02225</name>
</gene>
<protein>
    <submittedName>
        <fullName evidence="4">Short-chain dehydrogenase</fullName>
    </submittedName>
</protein>
<dbReference type="RefSeq" id="WP_036816952.1">
    <property type="nucleotide sequence ID" value="NZ_AVBF01000009.1"/>
</dbReference>
<dbReference type="GO" id="GO:0016020">
    <property type="term" value="C:membrane"/>
    <property type="evidence" value="ECO:0007669"/>
    <property type="project" value="TreeGrafter"/>
</dbReference>
<evidence type="ECO:0000256" key="3">
    <source>
        <dbReference type="RuleBase" id="RU000363"/>
    </source>
</evidence>
<dbReference type="GO" id="GO:0016491">
    <property type="term" value="F:oxidoreductase activity"/>
    <property type="evidence" value="ECO:0007669"/>
    <property type="project" value="UniProtKB-KW"/>
</dbReference>
<keyword evidence="5" id="KW-1185">Reference proteome</keyword>
<keyword evidence="2" id="KW-0560">Oxidoreductase</keyword>
<proteinExistence type="inferred from homology"/>
<comment type="similarity">
    <text evidence="1 3">Belongs to the short-chain dehydrogenases/reductases (SDR) family.</text>
</comment>
<comment type="caution">
    <text evidence="4">The sequence shown here is derived from an EMBL/GenBank/DDBJ whole genome shotgun (WGS) entry which is preliminary data.</text>
</comment>
<dbReference type="PRINTS" id="PR00081">
    <property type="entry name" value="GDHRDH"/>
</dbReference>
<evidence type="ECO:0000256" key="1">
    <source>
        <dbReference type="ARBA" id="ARBA00006484"/>
    </source>
</evidence>
<dbReference type="Gene3D" id="3.40.50.720">
    <property type="entry name" value="NAD(P)-binding Rossmann-like Domain"/>
    <property type="match status" value="1"/>
</dbReference>
<dbReference type="AlphaFoldDB" id="A0A0A2TDT6"/>
<evidence type="ECO:0000256" key="2">
    <source>
        <dbReference type="ARBA" id="ARBA00023002"/>
    </source>
</evidence>
<evidence type="ECO:0000313" key="5">
    <source>
        <dbReference type="Proteomes" id="UP000030147"/>
    </source>
</evidence>
<dbReference type="eggNOG" id="COG0300">
    <property type="taxonomic scope" value="Bacteria"/>
</dbReference>
<dbReference type="Pfam" id="PF00106">
    <property type="entry name" value="adh_short"/>
    <property type="match status" value="1"/>
</dbReference>
<dbReference type="PANTHER" id="PTHR44196:SF2">
    <property type="entry name" value="SHORT-CHAIN DEHYDROGENASE-RELATED"/>
    <property type="match status" value="1"/>
</dbReference>
<dbReference type="Proteomes" id="UP000030147">
    <property type="component" value="Unassembled WGS sequence"/>
</dbReference>
<dbReference type="OrthoDB" id="9808814at2"/>